<dbReference type="EMBL" id="WUMK01000012">
    <property type="protein sequence ID" value="MXN48796.1"/>
    <property type="molecule type" value="Genomic_DNA"/>
</dbReference>
<protein>
    <submittedName>
        <fullName evidence="1">Uncharacterized protein</fullName>
    </submittedName>
</protein>
<gene>
    <name evidence="1" type="ORF">GR138_26715</name>
</gene>
<name>A0A6N8SNF8_9HYPH</name>
<dbReference type="AlphaFoldDB" id="A0A6N8SNF8"/>
<proteinExistence type="predicted"/>
<sequence length="105" mass="12022">MTEDITDDDLAHLRAKWGILDVPKQEAAALARVQKEPPPAKVLVRKERQWGDLGTYFRFFFIAVEADGTRRESFNTTHVGIAKAEAERYQNLGVPMEVMKEVEFE</sequence>
<accession>A0A6N8SNF8</accession>
<comment type="caution">
    <text evidence="1">The sequence shown here is derived from an EMBL/GenBank/DDBJ whole genome shotgun (WGS) entry which is preliminary data.</text>
</comment>
<keyword evidence="2" id="KW-1185">Reference proteome</keyword>
<evidence type="ECO:0000313" key="1">
    <source>
        <dbReference type="EMBL" id="MXN48796.1"/>
    </source>
</evidence>
<organism evidence="1 2">
    <name type="scientific">Shinella kummerowiae</name>
    <dbReference type="NCBI Taxonomy" id="417745"/>
    <lineage>
        <taxon>Bacteria</taxon>
        <taxon>Pseudomonadati</taxon>
        <taxon>Pseudomonadota</taxon>
        <taxon>Alphaproteobacteria</taxon>
        <taxon>Hyphomicrobiales</taxon>
        <taxon>Rhizobiaceae</taxon>
        <taxon>Shinella</taxon>
    </lineage>
</organism>
<evidence type="ECO:0000313" key="2">
    <source>
        <dbReference type="Proteomes" id="UP000435802"/>
    </source>
</evidence>
<dbReference type="RefSeq" id="WP_160862289.1">
    <property type="nucleotide sequence ID" value="NZ_WUMK01000012.1"/>
</dbReference>
<reference evidence="1 2" key="1">
    <citation type="submission" date="2019-12" db="EMBL/GenBank/DDBJ databases">
        <title>Shinella kummerowiae sp. nov., a symbiotic bacterium isolated from root nodules of the herbal legume Kummerowia stipulacea.</title>
        <authorList>
            <person name="Gao J."/>
        </authorList>
    </citation>
    <scope>NUCLEOTIDE SEQUENCE [LARGE SCALE GENOMIC DNA]</scope>
    <source>
        <strain evidence="1 2">CCBAU 25048</strain>
    </source>
</reference>
<dbReference type="Proteomes" id="UP000435802">
    <property type="component" value="Unassembled WGS sequence"/>
</dbReference>